<dbReference type="Proteomes" id="UP000002608">
    <property type="component" value="Chromosome"/>
</dbReference>
<dbReference type="KEGG" id="spl:Spea_1242"/>
<protein>
    <recommendedName>
        <fullName evidence="3">EAL domain-containing protein</fullName>
    </recommendedName>
</protein>
<dbReference type="AlphaFoldDB" id="A8H1Y2"/>
<name>A8H1Y2_SHEPA</name>
<keyword evidence="2" id="KW-1185">Reference proteome</keyword>
<proteinExistence type="predicted"/>
<accession>A8H1Y2</accession>
<gene>
    <name evidence="1" type="ordered locus">Spea_1242</name>
</gene>
<dbReference type="EMBL" id="CP000851">
    <property type="protein sequence ID" value="ABV86569.1"/>
    <property type="molecule type" value="Genomic_DNA"/>
</dbReference>
<sequence length="242" mass="27567">MNCIFKQTCMQPSGIQKQSCSLDRESNAREVCLYHFSASDILDRTGALYGVEIKSIWLEEQLEYRPLPHYYLTHIHELESMLASLSARLEQDSNIKQQNGQIFLAIERIYLLDSGVIKALISLAGVLRRVEMKLVIMLNNSGKDLSQHTPQIKYLLNDAGIKFCLFCRFDDNLQTSYPFDYLMFDNQDLNQALENQKDNEIVDSLFTMRERGFTLILSGGSGVACNSTGLRLPFSCFQPVKA</sequence>
<dbReference type="OrthoDB" id="6261150at2"/>
<evidence type="ECO:0000313" key="2">
    <source>
        <dbReference type="Proteomes" id="UP000002608"/>
    </source>
</evidence>
<dbReference type="eggNOG" id="ENOG503119W">
    <property type="taxonomic scope" value="Bacteria"/>
</dbReference>
<dbReference type="HOGENOM" id="CLU_1146566_0_0_6"/>
<evidence type="ECO:0008006" key="3">
    <source>
        <dbReference type="Google" id="ProtNLM"/>
    </source>
</evidence>
<reference evidence="1 2" key="1">
    <citation type="submission" date="2007-10" db="EMBL/GenBank/DDBJ databases">
        <title>Complete sequence of Shewanella pealeana ATCC 700345.</title>
        <authorList>
            <consortium name="US DOE Joint Genome Institute"/>
            <person name="Copeland A."/>
            <person name="Lucas S."/>
            <person name="Lapidus A."/>
            <person name="Barry K."/>
            <person name="Glavina del Rio T."/>
            <person name="Dalin E."/>
            <person name="Tice H."/>
            <person name="Pitluck S."/>
            <person name="Chertkov O."/>
            <person name="Brettin T."/>
            <person name="Bruce D."/>
            <person name="Detter J.C."/>
            <person name="Han C."/>
            <person name="Schmutz J."/>
            <person name="Larimer F."/>
            <person name="Land M."/>
            <person name="Hauser L."/>
            <person name="Kyrpides N."/>
            <person name="Kim E."/>
            <person name="Zhao J.-S.Z."/>
            <person name="Manno D."/>
            <person name="Hawari J."/>
            <person name="Richardson P."/>
        </authorList>
    </citation>
    <scope>NUCLEOTIDE SEQUENCE [LARGE SCALE GENOMIC DNA]</scope>
    <source>
        <strain evidence="2">ATCC 700345 / ANG-SQ1</strain>
    </source>
</reference>
<evidence type="ECO:0000313" key="1">
    <source>
        <dbReference type="EMBL" id="ABV86569.1"/>
    </source>
</evidence>
<organism evidence="1 2">
    <name type="scientific">Shewanella pealeana (strain ATCC 700345 / ANG-SQ1)</name>
    <dbReference type="NCBI Taxonomy" id="398579"/>
    <lineage>
        <taxon>Bacteria</taxon>
        <taxon>Pseudomonadati</taxon>
        <taxon>Pseudomonadota</taxon>
        <taxon>Gammaproteobacteria</taxon>
        <taxon>Alteromonadales</taxon>
        <taxon>Shewanellaceae</taxon>
        <taxon>Shewanella</taxon>
    </lineage>
</organism>